<dbReference type="Proteomes" id="UP001064489">
    <property type="component" value="Chromosome 10"/>
</dbReference>
<evidence type="ECO:0000259" key="2">
    <source>
        <dbReference type="PROSITE" id="PS51153"/>
    </source>
</evidence>
<feature type="region of interest" description="Disordered" evidence="1">
    <location>
        <begin position="156"/>
        <end position="182"/>
    </location>
</feature>
<feature type="domain" description="RPW8" evidence="2">
    <location>
        <begin position="1"/>
        <end position="154"/>
    </location>
</feature>
<proteinExistence type="predicted"/>
<dbReference type="EMBL" id="JAJSOW010000105">
    <property type="protein sequence ID" value="KAI9165348.1"/>
    <property type="molecule type" value="Genomic_DNA"/>
</dbReference>
<evidence type="ECO:0000313" key="3">
    <source>
        <dbReference type="EMBL" id="KAI9165348.1"/>
    </source>
</evidence>
<reference evidence="3" key="2">
    <citation type="submission" date="2023-02" db="EMBL/GenBank/DDBJ databases">
        <authorList>
            <person name="Swenson N.G."/>
            <person name="Wegrzyn J.L."/>
            <person name="Mcevoy S.L."/>
        </authorList>
    </citation>
    <scope>NUCLEOTIDE SEQUENCE</scope>
    <source>
        <strain evidence="3">91603</strain>
        <tissue evidence="3">Leaf</tissue>
    </source>
</reference>
<gene>
    <name evidence="3" type="ORF">LWI28_012328</name>
</gene>
<name>A0AAD5NLN1_ACENE</name>
<dbReference type="PROSITE" id="PS51153">
    <property type="entry name" value="RPW8"/>
    <property type="match status" value="1"/>
</dbReference>
<keyword evidence="4" id="KW-1185">Reference proteome</keyword>
<dbReference type="InterPro" id="IPR008808">
    <property type="entry name" value="Powdery_mildew-R_dom"/>
</dbReference>
<accession>A0AAD5NLN1</accession>
<sequence length="256" mass="29168">MPGFEDLVLGPVLELVLQQFYEGINQAREKTKKFDVVLTNLQNTVISVKPRIDEISKMDKDHDDYPKQEIVVFLEQLEKGKELVATCADIPSWNKYKRHKYAKRLVDMDSSLRKLLEVQFQAEQMLDIKKMLSEMTAINKKLDRMNIEIPVGVSGGGESSNAAAADQSSDDQTAGRRSREQLEKGKELVITCKAIPRWNKIKKRKCSKMLAELDSSLSSLLTIEFQAGQLVHNHKEIFSDMEKINKKLDCTNLHTS</sequence>
<comment type="caution">
    <text evidence="3">The sequence shown here is derived from an EMBL/GenBank/DDBJ whole genome shotgun (WGS) entry which is preliminary data.</text>
</comment>
<protein>
    <recommendedName>
        <fullName evidence="2">RPW8 domain-containing protein</fullName>
    </recommendedName>
</protein>
<reference evidence="3" key="1">
    <citation type="journal article" date="2022" name="Plant J.">
        <title>Strategies of tolerance reflected in two North American maple genomes.</title>
        <authorList>
            <person name="McEvoy S.L."/>
            <person name="Sezen U.U."/>
            <person name="Trouern-Trend A."/>
            <person name="McMahon S.M."/>
            <person name="Schaberg P.G."/>
            <person name="Yang J."/>
            <person name="Wegrzyn J.L."/>
            <person name="Swenson N.G."/>
        </authorList>
    </citation>
    <scope>NUCLEOTIDE SEQUENCE</scope>
    <source>
        <strain evidence="3">91603</strain>
    </source>
</reference>
<feature type="compositionally biased region" description="Low complexity" evidence="1">
    <location>
        <begin position="159"/>
        <end position="172"/>
    </location>
</feature>
<evidence type="ECO:0000313" key="4">
    <source>
        <dbReference type="Proteomes" id="UP001064489"/>
    </source>
</evidence>
<dbReference type="AlphaFoldDB" id="A0AAD5NLN1"/>
<organism evidence="3 4">
    <name type="scientific">Acer negundo</name>
    <name type="common">Box elder</name>
    <dbReference type="NCBI Taxonomy" id="4023"/>
    <lineage>
        <taxon>Eukaryota</taxon>
        <taxon>Viridiplantae</taxon>
        <taxon>Streptophyta</taxon>
        <taxon>Embryophyta</taxon>
        <taxon>Tracheophyta</taxon>
        <taxon>Spermatophyta</taxon>
        <taxon>Magnoliopsida</taxon>
        <taxon>eudicotyledons</taxon>
        <taxon>Gunneridae</taxon>
        <taxon>Pentapetalae</taxon>
        <taxon>rosids</taxon>
        <taxon>malvids</taxon>
        <taxon>Sapindales</taxon>
        <taxon>Sapindaceae</taxon>
        <taxon>Hippocastanoideae</taxon>
        <taxon>Acereae</taxon>
        <taxon>Acer</taxon>
    </lineage>
</organism>
<evidence type="ECO:0000256" key="1">
    <source>
        <dbReference type="SAM" id="MobiDB-lite"/>
    </source>
</evidence>
<feature type="compositionally biased region" description="Basic and acidic residues" evidence="1">
    <location>
        <begin position="173"/>
        <end position="182"/>
    </location>
</feature>
<dbReference type="Pfam" id="PF05659">
    <property type="entry name" value="RPW8"/>
    <property type="match status" value="2"/>
</dbReference>